<gene>
    <name evidence="2" type="ORF">ACFFIP_13795</name>
</gene>
<accession>A0ABV6FVI0</accession>
<evidence type="ECO:0000313" key="3">
    <source>
        <dbReference type="Proteomes" id="UP001589797"/>
    </source>
</evidence>
<reference evidence="2 3" key="1">
    <citation type="submission" date="2024-09" db="EMBL/GenBank/DDBJ databases">
        <authorList>
            <person name="Sun Q."/>
            <person name="Mori K."/>
        </authorList>
    </citation>
    <scope>NUCLEOTIDE SEQUENCE [LARGE SCALE GENOMIC DNA]</scope>
    <source>
        <strain evidence="2 3">CCM 7650</strain>
    </source>
</reference>
<dbReference type="RefSeq" id="WP_382388264.1">
    <property type="nucleotide sequence ID" value="NZ_JBHLWI010000038.1"/>
</dbReference>
<feature type="transmembrane region" description="Helical" evidence="1">
    <location>
        <begin position="100"/>
        <end position="122"/>
    </location>
</feature>
<dbReference type="EMBL" id="JBHLWI010000038">
    <property type="protein sequence ID" value="MFC0263761.1"/>
    <property type="molecule type" value="Genomic_DNA"/>
</dbReference>
<keyword evidence="1" id="KW-0472">Membrane</keyword>
<keyword evidence="1" id="KW-1133">Transmembrane helix</keyword>
<proteinExistence type="predicted"/>
<protein>
    <submittedName>
        <fullName evidence="2">DUF6691 family protein</fullName>
    </submittedName>
</protein>
<evidence type="ECO:0000313" key="2">
    <source>
        <dbReference type="EMBL" id="MFC0263761.1"/>
    </source>
</evidence>
<evidence type="ECO:0000256" key="1">
    <source>
        <dbReference type="SAM" id="Phobius"/>
    </source>
</evidence>
<keyword evidence="3" id="KW-1185">Reference proteome</keyword>
<comment type="caution">
    <text evidence="2">The sequence shown here is derived from an EMBL/GenBank/DDBJ whole genome shotgun (WGS) entry which is preliminary data.</text>
</comment>
<name>A0ABV6FVI0_9BACT</name>
<feature type="transmembrane region" description="Helical" evidence="1">
    <location>
        <begin position="55"/>
        <end position="75"/>
    </location>
</feature>
<keyword evidence="1" id="KW-0812">Transmembrane</keyword>
<feature type="transmembrane region" description="Helical" evidence="1">
    <location>
        <begin position="128"/>
        <end position="146"/>
    </location>
</feature>
<sequence length="154" mass="16774">MKVAEKNIASTGSAQAKKEGLLKYLIVGILFGIVFVKAEIISWFRIQEMFRLQSFFMYGVIGSAVLVGMVSIQIIKRFNIKSIAGETINIPKKEFRKGQIIGGFIFGLGWALTGACPGPLFAQIGSGFTVIIVTFISAVAGTWVYGKFSDKLPN</sequence>
<feature type="transmembrane region" description="Helical" evidence="1">
    <location>
        <begin position="21"/>
        <end position="43"/>
    </location>
</feature>
<dbReference type="Proteomes" id="UP001589797">
    <property type="component" value="Unassembled WGS sequence"/>
</dbReference>
<organism evidence="2 3">
    <name type="scientific">Fontibacter flavus</name>
    <dbReference type="NCBI Taxonomy" id="654838"/>
    <lineage>
        <taxon>Bacteria</taxon>
        <taxon>Pseudomonadati</taxon>
        <taxon>Bacteroidota</taxon>
        <taxon>Cytophagia</taxon>
        <taxon>Cytophagales</taxon>
        <taxon>Cyclobacteriaceae</taxon>
        <taxon>Fontibacter</taxon>
    </lineage>
</organism>
<dbReference type="Pfam" id="PF20398">
    <property type="entry name" value="DUF6691"/>
    <property type="match status" value="1"/>
</dbReference>
<dbReference type="InterPro" id="IPR046513">
    <property type="entry name" value="DUF6691"/>
</dbReference>